<name>A0A7G1IN65_MYCKA</name>
<evidence type="ECO:0000313" key="2">
    <source>
        <dbReference type="EMBL" id="BCI91289.1"/>
    </source>
</evidence>
<organism evidence="2 3">
    <name type="scientific">Mycobacterium kansasii</name>
    <dbReference type="NCBI Taxonomy" id="1768"/>
    <lineage>
        <taxon>Bacteria</taxon>
        <taxon>Bacillati</taxon>
        <taxon>Actinomycetota</taxon>
        <taxon>Actinomycetes</taxon>
        <taxon>Mycobacteriales</taxon>
        <taxon>Mycobacteriaceae</taxon>
        <taxon>Mycobacterium</taxon>
    </lineage>
</organism>
<dbReference type="Proteomes" id="UP000516380">
    <property type="component" value="Chromosome"/>
</dbReference>
<dbReference type="EMBL" id="AP023343">
    <property type="protein sequence ID" value="BCI91289.1"/>
    <property type="molecule type" value="Genomic_DNA"/>
</dbReference>
<reference evidence="2 3" key="1">
    <citation type="submission" date="2020-07" db="EMBL/GenBank/DDBJ databases">
        <title>Mycobacterium kansasii (former subtype) with zoonotic potential isolated from diseased indoor pet cat, Japan.</title>
        <authorList>
            <person name="Fukano H."/>
            <person name="Terazono T."/>
            <person name="Hoshino Y."/>
        </authorList>
    </citation>
    <scope>NUCLEOTIDE SEQUENCE [LARGE SCALE GENOMIC DNA]</scope>
    <source>
        <strain evidence="2 3">Kuro-I</strain>
    </source>
</reference>
<gene>
    <name evidence="2" type="ORF">NIIDMKKI_64950</name>
</gene>
<keyword evidence="3" id="KW-1185">Reference proteome</keyword>
<dbReference type="AlphaFoldDB" id="A0A7G1IN65"/>
<proteinExistence type="predicted"/>
<accession>A0A7G1IN65</accession>
<protein>
    <submittedName>
        <fullName evidence="2">Uncharacterized protein</fullName>
    </submittedName>
</protein>
<feature type="region of interest" description="Disordered" evidence="1">
    <location>
        <begin position="32"/>
        <end position="59"/>
    </location>
</feature>
<evidence type="ECO:0000256" key="1">
    <source>
        <dbReference type="SAM" id="MobiDB-lite"/>
    </source>
</evidence>
<sequence>MQQLGAQRLGESVDRVFGPAVDGLQRNRAVAQRRPDLNDRAPIAGPHAAQRRHGAPDEAQISHVRRATVFVGSDLVERGEHRSERHIDPYVDPTESALHLLGRGIDLVEAGDVGRYRQGLPAGLLHLRRRRIQPGLAAGQQPYSGTVFAELAGGRAADSGAGSGDDHRRRGL</sequence>
<evidence type="ECO:0000313" key="3">
    <source>
        <dbReference type="Proteomes" id="UP000516380"/>
    </source>
</evidence>